<dbReference type="PANTHER" id="PTHR30457">
    <property type="entry name" value="5'-NUCLEOTIDASE SURE"/>
    <property type="match status" value="1"/>
</dbReference>
<keyword evidence="5 9" id="KW-0963">Cytoplasm</keyword>
<evidence type="ECO:0000313" key="12">
    <source>
        <dbReference type="Proteomes" id="UP000028486"/>
    </source>
</evidence>
<feature type="binding site" evidence="9">
    <location>
        <position position="94"/>
    </location>
    <ligand>
        <name>a divalent metal cation</name>
        <dbReference type="ChEBI" id="CHEBI:60240"/>
    </ligand>
</feature>
<dbReference type="OrthoDB" id="9780815at2"/>
<accession>A0A076F9M1</accession>
<dbReference type="NCBIfam" id="NF001494">
    <property type="entry name" value="PRK00346.2-4"/>
    <property type="match status" value="1"/>
</dbReference>
<feature type="binding site" evidence="9">
    <location>
        <position position="10"/>
    </location>
    <ligand>
        <name>a divalent metal cation</name>
        <dbReference type="ChEBI" id="CHEBI:60240"/>
    </ligand>
</feature>
<dbReference type="Gene3D" id="3.40.1210.10">
    <property type="entry name" value="Survival protein SurE-like phosphatase/nucleotidase"/>
    <property type="match status" value="1"/>
</dbReference>
<dbReference type="InterPro" id="IPR002828">
    <property type="entry name" value="SurE-like_Pase/nucleotidase"/>
</dbReference>
<dbReference type="NCBIfam" id="NF001490">
    <property type="entry name" value="PRK00346.1-4"/>
    <property type="match status" value="1"/>
</dbReference>
<keyword evidence="12" id="KW-1185">Reference proteome</keyword>
<sequence length="259" mass="28665">MKEILITNDDGFEALGIRALRNALKGIAKVTVVAPSTEKSACAHSITLTRPLRFIQLDDGFFKLDDATPSDCIYLALETMYKHKKPDLIISGINHGANLGEDITYSGTCGGAMEGTLQGVASMAISLLYKNDSIDKYGFDLACEISVDVIKNIFKNGFPLKGREFLNLNIPAVPKNEYKGLKIVPAGHQSYNTNAELHRNPRGLEYYWLGTPNIHYLKENDKECDLDATFNGYASLTPIKLDMTSHESLEMLKGWNNGR</sequence>
<feature type="binding site" evidence="9">
    <location>
        <position position="40"/>
    </location>
    <ligand>
        <name>a divalent metal cation</name>
        <dbReference type="ChEBI" id="CHEBI:60240"/>
    </ligand>
</feature>
<evidence type="ECO:0000256" key="2">
    <source>
        <dbReference type="ARBA" id="ARBA00001946"/>
    </source>
</evidence>
<proteinExistence type="inferred from homology"/>
<dbReference type="GO" id="GO:0004309">
    <property type="term" value="F:exopolyphosphatase activity"/>
    <property type="evidence" value="ECO:0007669"/>
    <property type="project" value="TreeGrafter"/>
</dbReference>
<dbReference type="PANTHER" id="PTHR30457:SF12">
    <property type="entry name" value="5'_3'-NUCLEOTIDASE SURE"/>
    <property type="match status" value="1"/>
</dbReference>
<dbReference type="EC" id="3.1.3.5" evidence="9"/>
<keyword evidence="7 9" id="KW-0547">Nucleotide-binding</keyword>
<organism evidence="11 12">
    <name type="scientific">Campylobacter iguaniorum</name>
    <dbReference type="NCBI Taxonomy" id="1244531"/>
    <lineage>
        <taxon>Bacteria</taxon>
        <taxon>Pseudomonadati</taxon>
        <taxon>Campylobacterota</taxon>
        <taxon>Epsilonproteobacteria</taxon>
        <taxon>Campylobacterales</taxon>
        <taxon>Campylobacteraceae</taxon>
        <taxon>Campylobacter</taxon>
    </lineage>
</organism>
<name>A0A076F9M1_9BACT</name>
<dbReference type="GO" id="GO:0046872">
    <property type="term" value="F:metal ion binding"/>
    <property type="evidence" value="ECO:0007669"/>
    <property type="project" value="UniProtKB-UniRule"/>
</dbReference>
<evidence type="ECO:0000313" key="11">
    <source>
        <dbReference type="EMBL" id="AII14207.1"/>
    </source>
</evidence>
<dbReference type="GO" id="GO:0005737">
    <property type="term" value="C:cytoplasm"/>
    <property type="evidence" value="ECO:0007669"/>
    <property type="project" value="UniProtKB-SubCell"/>
</dbReference>
<dbReference type="HOGENOM" id="CLU_045192_1_2_7"/>
<dbReference type="Pfam" id="PF01975">
    <property type="entry name" value="SurE"/>
    <property type="match status" value="1"/>
</dbReference>
<dbReference type="EMBL" id="CP009043">
    <property type="protein sequence ID" value="AII14207.1"/>
    <property type="molecule type" value="Genomic_DNA"/>
</dbReference>
<comment type="catalytic activity">
    <reaction evidence="1 9">
        <text>a ribonucleoside 5'-phosphate + H2O = a ribonucleoside + phosphate</text>
        <dbReference type="Rhea" id="RHEA:12484"/>
        <dbReference type="ChEBI" id="CHEBI:15377"/>
        <dbReference type="ChEBI" id="CHEBI:18254"/>
        <dbReference type="ChEBI" id="CHEBI:43474"/>
        <dbReference type="ChEBI" id="CHEBI:58043"/>
        <dbReference type="EC" id="3.1.3.5"/>
    </reaction>
</comment>
<dbReference type="STRING" id="1244531.CIG2463D_0344"/>
<protein>
    <recommendedName>
        <fullName evidence="9">5'-nucleotidase SurE</fullName>
        <ecNumber evidence="9">3.1.3.5</ecNumber>
    </recommendedName>
    <alternativeName>
        <fullName evidence="9">Nucleoside 5'-monophosphate phosphohydrolase</fullName>
    </alternativeName>
</protein>
<keyword evidence="8 9" id="KW-0378">Hydrolase</keyword>
<dbReference type="KEGG" id="caj:CIG1485E_0336"/>
<dbReference type="InterPro" id="IPR030048">
    <property type="entry name" value="SurE"/>
</dbReference>
<dbReference type="eggNOG" id="COG0496">
    <property type="taxonomic scope" value="Bacteria"/>
</dbReference>
<comment type="cofactor">
    <cofactor evidence="2">
        <name>Mg(2+)</name>
        <dbReference type="ChEBI" id="CHEBI:18420"/>
    </cofactor>
</comment>
<reference evidence="12" key="1">
    <citation type="journal article" date="2014" name="Genome Announc.">
        <title>Complete Genome Sequence of Campylobacter iguaniorum Strain 1485ET, Isolated from a Bearded Dragon (Pogona vitticeps).</title>
        <authorList>
            <person name="Gilbert M.J."/>
            <person name="Miller W.G."/>
            <person name="Yee E."/>
            <person name="Kik M."/>
            <person name="Wagenaar J.A."/>
            <person name="Duim B."/>
        </authorList>
    </citation>
    <scope>NUCLEOTIDE SEQUENCE [LARGE SCALE GENOMIC DNA]</scope>
    <source>
        <strain evidence="12">1485E</strain>
    </source>
</reference>
<evidence type="ECO:0000256" key="8">
    <source>
        <dbReference type="ARBA" id="ARBA00022801"/>
    </source>
</evidence>
<evidence type="ECO:0000256" key="9">
    <source>
        <dbReference type="HAMAP-Rule" id="MF_00060"/>
    </source>
</evidence>
<comment type="similarity">
    <text evidence="4 9">Belongs to the SurE nucleotidase family.</text>
</comment>
<dbReference type="SUPFAM" id="SSF64167">
    <property type="entry name" value="SurE-like"/>
    <property type="match status" value="1"/>
</dbReference>
<dbReference type="GO" id="GO:0008253">
    <property type="term" value="F:5'-nucleotidase activity"/>
    <property type="evidence" value="ECO:0007669"/>
    <property type="project" value="UniProtKB-UniRule"/>
</dbReference>
<feature type="binding site" evidence="9">
    <location>
        <position position="9"/>
    </location>
    <ligand>
        <name>a divalent metal cation</name>
        <dbReference type="ChEBI" id="CHEBI:60240"/>
    </ligand>
</feature>
<evidence type="ECO:0000256" key="4">
    <source>
        <dbReference type="ARBA" id="ARBA00011062"/>
    </source>
</evidence>
<feature type="domain" description="Survival protein SurE-like phosphatase/nucleotidase" evidence="10">
    <location>
        <begin position="4"/>
        <end position="192"/>
    </location>
</feature>
<dbReference type="GO" id="GO:0000166">
    <property type="term" value="F:nucleotide binding"/>
    <property type="evidence" value="ECO:0007669"/>
    <property type="project" value="UniProtKB-KW"/>
</dbReference>
<evidence type="ECO:0000256" key="1">
    <source>
        <dbReference type="ARBA" id="ARBA00000815"/>
    </source>
</evidence>
<dbReference type="AlphaFoldDB" id="A0A076F9M1"/>
<dbReference type="InterPro" id="IPR036523">
    <property type="entry name" value="SurE-like_sf"/>
</dbReference>
<keyword evidence="6 9" id="KW-0479">Metal-binding</keyword>
<dbReference type="Proteomes" id="UP000028486">
    <property type="component" value="Chromosome"/>
</dbReference>
<dbReference type="FunFam" id="3.40.1210.10:FF:000001">
    <property type="entry name" value="5'/3'-nucleotidase SurE"/>
    <property type="match status" value="1"/>
</dbReference>
<evidence type="ECO:0000256" key="5">
    <source>
        <dbReference type="ARBA" id="ARBA00022490"/>
    </source>
</evidence>
<evidence type="ECO:0000256" key="3">
    <source>
        <dbReference type="ARBA" id="ARBA00004496"/>
    </source>
</evidence>
<comment type="subcellular location">
    <subcellularLocation>
        <location evidence="3 9">Cytoplasm</location>
    </subcellularLocation>
</comment>
<comment type="function">
    <text evidence="9">Nucleotidase that shows phosphatase activity on nucleoside 5'-monophosphates.</text>
</comment>
<dbReference type="HAMAP" id="MF_00060">
    <property type="entry name" value="SurE"/>
    <property type="match status" value="1"/>
</dbReference>
<dbReference type="GO" id="GO:0008254">
    <property type="term" value="F:3'-nucleotidase activity"/>
    <property type="evidence" value="ECO:0007669"/>
    <property type="project" value="TreeGrafter"/>
</dbReference>
<dbReference type="NCBIfam" id="TIGR00087">
    <property type="entry name" value="surE"/>
    <property type="match status" value="1"/>
</dbReference>
<gene>
    <name evidence="9 11" type="primary">surE</name>
    <name evidence="11" type="ORF">CIG1485E_0336</name>
</gene>
<evidence type="ECO:0000259" key="10">
    <source>
        <dbReference type="Pfam" id="PF01975"/>
    </source>
</evidence>
<evidence type="ECO:0000256" key="7">
    <source>
        <dbReference type="ARBA" id="ARBA00022741"/>
    </source>
</evidence>
<evidence type="ECO:0000256" key="6">
    <source>
        <dbReference type="ARBA" id="ARBA00022723"/>
    </source>
</evidence>
<dbReference type="RefSeq" id="WP_038453026.1">
    <property type="nucleotide sequence ID" value="NZ_CP009043.1"/>
</dbReference>
<comment type="cofactor">
    <cofactor evidence="9">
        <name>a divalent metal cation</name>
        <dbReference type="ChEBI" id="CHEBI:60240"/>
    </cofactor>
    <text evidence="9">Binds 1 divalent metal cation per subunit.</text>
</comment>